<dbReference type="SUPFAM" id="SSF51905">
    <property type="entry name" value="FAD/NAD(P)-binding domain"/>
    <property type="match status" value="1"/>
</dbReference>
<dbReference type="AlphaFoldDB" id="A0A5J5HXG9"/>
<keyword evidence="11" id="KW-1185">Reference proteome</keyword>
<dbReference type="Pfam" id="PF05199">
    <property type="entry name" value="GMC_oxred_C"/>
    <property type="match status" value="1"/>
</dbReference>
<comment type="similarity">
    <text evidence="2">Belongs to the GMC oxidoreductase family.</text>
</comment>
<dbReference type="GO" id="GO:0016614">
    <property type="term" value="F:oxidoreductase activity, acting on CH-OH group of donors"/>
    <property type="evidence" value="ECO:0007669"/>
    <property type="project" value="InterPro"/>
</dbReference>
<comment type="caution">
    <text evidence="9">The sequence shown here is derived from an EMBL/GenBank/DDBJ whole genome shotgun (WGS) entry which is preliminary data.</text>
</comment>
<dbReference type="GO" id="GO:0050660">
    <property type="term" value="F:flavin adenine dinucleotide binding"/>
    <property type="evidence" value="ECO:0007669"/>
    <property type="project" value="InterPro"/>
</dbReference>
<dbReference type="PANTHER" id="PTHR42784:SF1">
    <property type="entry name" value="PYRANOSE 2-OXIDASE"/>
    <property type="match status" value="1"/>
</dbReference>
<name>A0A5J5HXG9_9SPHN</name>
<evidence type="ECO:0000256" key="2">
    <source>
        <dbReference type="ARBA" id="ARBA00010790"/>
    </source>
</evidence>
<dbReference type="Proteomes" id="UP000325933">
    <property type="component" value="Unassembled WGS sequence"/>
</dbReference>
<dbReference type="Pfam" id="PF00732">
    <property type="entry name" value="GMC_oxred_N"/>
    <property type="match status" value="1"/>
</dbReference>
<keyword evidence="5" id="KW-0560">Oxidoreductase</keyword>
<evidence type="ECO:0000259" key="6">
    <source>
        <dbReference type="Pfam" id="PF00732"/>
    </source>
</evidence>
<dbReference type="InterPro" id="IPR000172">
    <property type="entry name" value="GMC_OxRdtase_N"/>
</dbReference>
<protein>
    <submittedName>
        <fullName evidence="9">GMC family oxidoreductase</fullName>
    </submittedName>
</protein>
<organism evidence="9 10">
    <name type="scientific">Sphingobium limneticum</name>
    <dbReference type="NCBI Taxonomy" id="1007511"/>
    <lineage>
        <taxon>Bacteria</taxon>
        <taxon>Pseudomonadati</taxon>
        <taxon>Pseudomonadota</taxon>
        <taxon>Alphaproteobacteria</taxon>
        <taxon>Sphingomonadales</taxon>
        <taxon>Sphingomonadaceae</taxon>
        <taxon>Sphingobium</taxon>
    </lineage>
</organism>
<evidence type="ECO:0000313" key="8">
    <source>
        <dbReference type="EMBL" id="KAA9014680.1"/>
    </source>
</evidence>
<keyword evidence="4" id="KW-0274">FAD</keyword>
<evidence type="ECO:0000256" key="1">
    <source>
        <dbReference type="ARBA" id="ARBA00001974"/>
    </source>
</evidence>
<dbReference type="SUPFAM" id="SSF54373">
    <property type="entry name" value="FAD-linked reductases, C-terminal domain"/>
    <property type="match status" value="1"/>
</dbReference>
<evidence type="ECO:0000313" key="11">
    <source>
        <dbReference type="Proteomes" id="UP000326364"/>
    </source>
</evidence>
<dbReference type="InterPro" id="IPR007867">
    <property type="entry name" value="GMC_OxRtase_C"/>
</dbReference>
<accession>A0A5J5HXG9</accession>
<proteinExistence type="inferred from homology"/>
<dbReference type="Gene3D" id="3.50.50.60">
    <property type="entry name" value="FAD/NAD(P)-binding domain"/>
    <property type="match status" value="2"/>
</dbReference>
<feature type="domain" description="Glucose-methanol-choline oxidoreductase C-terminal" evidence="7">
    <location>
        <begin position="390"/>
        <end position="537"/>
    </location>
</feature>
<sequence length="554" mass="60156">MDRQFDVIVVGSGAAGSFAAMGLTEQGLDVLLLEAGRTITTDDFPINLSGPKEKGVQLWARIRASVTGQPLQSRVALYAQQQRHLFVKDSDHPYSTDKDAPFLWIRGKQLGGRLHTFGRVLMRWSDGDFKAANRDGFGENWPIAYAALASYYARVEETLGVRGCPEGVPSIPDGHYAGPSKLTAAERDFKQATEQHWPGRKATSWRYMPPNIKRVPVPILKAQETGKLTIRSEAIARRILTDPATGAATGVEFVDAHSKQVETVRAGAVMVCASAIESVRLLLNSAGGKHPNGVGNNNDMLGRYFMDQMPSMIMGTVPGRTGWEADDTVPADPFYGVGGGVYIPRWENVLSQTNGDFLRGYGYQGTIGRLFSPEGNAAKFGIMGFGEMLPNADNRISLHRSRKDRWGIPIPHIRCKMGDNDVKVLRAQSKAIFEMAENAGLETEFVGNGLGLEEHGRGIFPDADWFSRMLVRMNFTKSMAMGAAIHESGGARMGSDPATSVLNGDNQVWDAPNLFVTDASSFTTGGTSGTTLTIMALSLRASARVARLLSARQA</sequence>
<reference evidence="10 11" key="1">
    <citation type="submission" date="2019-09" db="EMBL/GenBank/DDBJ databases">
        <authorList>
            <person name="Feng G."/>
        </authorList>
    </citation>
    <scope>NUCLEOTIDE SEQUENCE [LARGE SCALE GENOMIC DNA]</scope>
    <source>
        <strain evidence="9 10">KACC 19283</strain>
        <strain evidence="8 11">KACC 19284</strain>
    </source>
</reference>
<evidence type="ECO:0000313" key="10">
    <source>
        <dbReference type="Proteomes" id="UP000325933"/>
    </source>
</evidence>
<keyword evidence="3" id="KW-0285">Flavoprotein</keyword>
<comment type="cofactor">
    <cofactor evidence="1">
        <name>FAD</name>
        <dbReference type="ChEBI" id="CHEBI:57692"/>
    </cofactor>
</comment>
<dbReference type="PANTHER" id="PTHR42784">
    <property type="entry name" value="PYRANOSE 2-OXIDASE"/>
    <property type="match status" value="1"/>
</dbReference>
<dbReference type="EMBL" id="VYQA01000012">
    <property type="protein sequence ID" value="KAA9027692.1"/>
    <property type="molecule type" value="Genomic_DNA"/>
</dbReference>
<evidence type="ECO:0000259" key="7">
    <source>
        <dbReference type="Pfam" id="PF05199"/>
    </source>
</evidence>
<evidence type="ECO:0000313" key="9">
    <source>
        <dbReference type="EMBL" id="KAA9027692.1"/>
    </source>
</evidence>
<dbReference type="InterPro" id="IPR036188">
    <property type="entry name" value="FAD/NAD-bd_sf"/>
</dbReference>
<dbReference type="EMBL" id="VYQB01000012">
    <property type="protein sequence ID" value="KAA9014680.1"/>
    <property type="molecule type" value="Genomic_DNA"/>
</dbReference>
<gene>
    <name evidence="9" type="ORF">F4U95_16180</name>
    <name evidence="8" type="ORF">F4U96_16055</name>
</gene>
<dbReference type="RefSeq" id="WP_150426399.1">
    <property type="nucleotide sequence ID" value="NZ_VYQA01000012.1"/>
</dbReference>
<dbReference type="Proteomes" id="UP000326364">
    <property type="component" value="Unassembled WGS sequence"/>
</dbReference>
<evidence type="ECO:0000256" key="4">
    <source>
        <dbReference type="ARBA" id="ARBA00022827"/>
    </source>
</evidence>
<evidence type="ECO:0000256" key="3">
    <source>
        <dbReference type="ARBA" id="ARBA00022630"/>
    </source>
</evidence>
<feature type="domain" description="Glucose-methanol-choline oxidoreductase N-terminal" evidence="6">
    <location>
        <begin position="6"/>
        <end position="297"/>
    </location>
</feature>
<dbReference type="InterPro" id="IPR051473">
    <property type="entry name" value="P2Ox-like"/>
</dbReference>
<evidence type="ECO:0000256" key="5">
    <source>
        <dbReference type="ARBA" id="ARBA00023002"/>
    </source>
</evidence>